<dbReference type="SUPFAM" id="SSF52540">
    <property type="entry name" value="P-loop containing nucleoside triphosphate hydrolases"/>
    <property type="match status" value="1"/>
</dbReference>
<dbReference type="PROSITE" id="PS50893">
    <property type="entry name" value="ABC_TRANSPORTER_2"/>
    <property type="match status" value="1"/>
</dbReference>
<proteinExistence type="inferred from homology"/>
<name>A0ABN1ZYG9_9ACTN</name>
<accession>A0ABN1ZYG9</accession>
<evidence type="ECO:0000256" key="1">
    <source>
        <dbReference type="ARBA" id="ARBA00005417"/>
    </source>
</evidence>
<evidence type="ECO:0000256" key="4">
    <source>
        <dbReference type="ARBA" id="ARBA00022840"/>
    </source>
</evidence>
<keyword evidence="5" id="KW-0029">Amino-acid transport</keyword>
<organism evidence="7 8">
    <name type="scientific">Nocardioides humi</name>
    <dbReference type="NCBI Taxonomy" id="449461"/>
    <lineage>
        <taxon>Bacteria</taxon>
        <taxon>Bacillati</taxon>
        <taxon>Actinomycetota</taxon>
        <taxon>Actinomycetes</taxon>
        <taxon>Propionibacteriales</taxon>
        <taxon>Nocardioidaceae</taxon>
        <taxon>Nocardioides</taxon>
    </lineage>
</organism>
<dbReference type="InterPro" id="IPR052156">
    <property type="entry name" value="BCAA_Transport_ATP-bd_LivF"/>
</dbReference>
<feature type="domain" description="ABC transporter" evidence="6">
    <location>
        <begin position="14"/>
        <end position="253"/>
    </location>
</feature>
<dbReference type="EMBL" id="BAAAOR010000007">
    <property type="protein sequence ID" value="GAA1507506.1"/>
    <property type="molecule type" value="Genomic_DNA"/>
</dbReference>
<sequence>MTAETESATPPAVLAAAGLTVQYGSSTVAVRDLDLEVRPGEVVAILGSNGAGKTSLLRAFSGAVGTHGGRVVGGTIRHRGSSITGRSADERVRRGIVQVPEGRQVFGTLSVEENLRIGAYCKRLGRLEMHTRLDRAFDTFPVLGDRRRQLAGLLSGGEQQMLAIARAMMADPDVLLLDEPSLGLAPRIVDQVSQILEAINDAGTSMLIVEQNAHVALELADRAYVLAVGESVLDGFADELKASPEIQAAYLGGEIDADVRI</sequence>
<dbReference type="InterPro" id="IPR027417">
    <property type="entry name" value="P-loop_NTPase"/>
</dbReference>
<keyword evidence="4 7" id="KW-0067">ATP-binding</keyword>
<keyword evidence="2" id="KW-0813">Transport</keyword>
<dbReference type="Proteomes" id="UP001500842">
    <property type="component" value="Unassembled WGS sequence"/>
</dbReference>
<dbReference type="InterPro" id="IPR003439">
    <property type="entry name" value="ABC_transporter-like_ATP-bd"/>
</dbReference>
<dbReference type="Pfam" id="PF00005">
    <property type="entry name" value="ABC_tran"/>
    <property type="match status" value="1"/>
</dbReference>
<evidence type="ECO:0000313" key="8">
    <source>
        <dbReference type="Proteomes" id="UP001500842"/>
    </source>
</evidence>
<dbReference type="InterPro" id="IPR017871">
    <property type="entry name" value="ABC_transporter-like_CS"/>
</dbReference>
<dbReference type="RefSeq" id="WP_141004993.1">
    <property type="nucleotide sequence ID" value="NZ_BAAAOR010000007.1"/>
</dbReference>
<dbReference type="InterPro" id="IPR003593">
    <property type="entry name" value="AAA+_ATPase"/>
</dbReference>
<evidence type="ECO:0000256" key="5">
    <source>
        <dbReference type="ARBA" id="ARBA00022970"/>
    </source>
</evidence>
<dbReference type="PANTHER" id="PTHR43820:SF4">
    <property type="entry name" value="HIGH-AFFINITY BRANCHED-CHAIN AMINO ACID TRANSPORT ATP-BINDING PROTEIN LIVF"/>
    <property type="match status" value="1"/>
</dbReference>
<gene>
    <name evidence="7" type="ORF">GCM10009788_09380</name>
</gene>
<dbReference type="SMART" id="SM00382">
    <property type="entry name" value="AAA"/>
    <property type="match status" value="1"/>
</dbReference>
<dbReference type="PANTHER" id="PTHR43820">
    <property type="entry name" value="HIGH-AFFINITY BRANCHED-CHAIN AMINO ACID TRANSPORT ATP-BINDING PROTEIN LIVF"/>
    <property type="match status" value="1"/>
</dbReference>
<dbReference type="GO" id="GO:0005524">
    <property type="term" value="F:ATP binding"/>
    <property type="evidence" value="ECO:0007669"/>
    <property type="project" value="UniProtKB-KW"/>
</dbReference>
<evidence type="ECO:0000259" key="6">
    <source>
        <dbReference type="PROSITE" id="PS50893"/>
    </source>
</evidence>
<dbReference type="CDD" id="cd03224">
    <property type="entry name" value="ABC_TM1139_LivF_branched"/>
    <property type="match status" value="1"/>
</dbReference>
<keyword evidence="8" id="KW-1185">Reference proteome</keyword>
<evidence type="ECO:0000256" key="3">
    <source>
        <dbReference type="ARBA" id="ARBA00022741"/>
    </source>
</evidence>
<comment type="similarity">
    <text evidence="1">Belongs to the ABC transporter superfamily.</text>
</comment>
<protein>
    <submittedName>
        <fullName evidence="7">ABC transporter ATP-binding protein</fullName>
    </submittedName>
</protein>
<evidence type="ECO:0000256" key="2">
    <source>
        <dbReference type="ARBA" id="ARBA00022448"/>
    </source>
</evidence>
<keyword evidence="3" id="KW-0547">Nucleotide-binding</keyword>
<evidence type="ECO:0000313" key="7">
    <source>
        <dbReference type="EMBL" id="GAA1507506.1"/>
    </source>
</evidence>
<dbReference type="Gene3D" id="3.40.50.300">
    <property type="entry name" value="P-loop containing nucleotide triphosphate hydrolases"/>
    <property type="match status" value="1"/>
</dbReference>
<comment type="caution">
    <text evidence="7">The sequence shown here is derived from an EMBL/GenBank/DDBJ whole genome shotgun (WGS) entry which is preliminary data.</text>
</comment>
<reference evidence="7 8" key="1">
    <citation type="journal article" date="2019" name="Int. J. Syst. Evol. Microbiol.">
        <title>The Global Catalogue of Microorganisms (GCM) 10K type strain sequencing project: providing services to taxonomists for standard genome sequencing and annotation.</title>
        <authorList>
            <consortium name="The Broad Institute Genomics Platform"/>
            <consortium name="The Broad Institute Genome Sequencing Center for Infectious Disease"/>
            <person name="Wu L."/>
            <person name="Ma J."/>
        </authorList>
    </citation>
    <scope>NUCLEOTIDE SEQUENCE [LARGE SCALE GENOMIC DNA]</scope>
    <source>
        <strain evidence="7 8">JCM 14942</strain>
    </source>
</reference>
<dbReference type="PROSITE" id="PS00211">
    <property type="entry name" value="ABC_TRANSPORTER_1"/>
    <property type="match status" value="1"/>
</dbReference>